<evidence type="ECO:0000256" key="1">
    <source>
        <dbReference type="SAM" id="MobiDB-lite"/>
    </source>
</evidence>
<feature type="compositionally biased region" description="Low complexity" evidence="1">
    <location>
        <begin position="36"/>
        <end position="54"/>
    </location>
</feature>
<keyword evidence="3" id="KW-1185">Reference proteome</keyword>
<name>A0A7Y6C682_9ACTN</name>
<sequence>MRRRRFRPLHLAGWLFADMLLVLALVALGDRGDPQAAKAVPSPGPSPSATATETGKPRPKGPRSVSREPVTLTVDADYGDRAGLEKKLRAATKRYAGRQAAIVLTFGRHPDPGGGQAYARRVNSTLTKARPDMFEKTTRRDFWKGGAAGHASVEIYFYTY</sequence>
<dbReference type="AlphaFoldDB" id="A0A7Y6C682"/>
<reference evidence="2 3" key="1">
    <citation type="submission" date="2020-03" db="EMBL/GenBank/DDBJ databases">
        <title>Complete genome sequence of sixteen Streptomyces strains facilitates identification of candidate genes involved in plant growth-promotion in grain legumes and cereals.</title>
        <authorList>
            <person name="Gopalakrishnan S."/>
            <person name="Thakur V."/>
            <person name="Saxena R."/>
            <person name="Vadlamudi S."/>
            <person name="Purohit S."/>
            <person name="Kumar V."/>
            <person name="Rathore A."/>
            <person name="Chitikineni A."/>
            <person name="Varshney R.K."/>
        </authorList>
    </citation>
    <scope>NUCLEOTIDE SEQUENCE [LARGE SCALE GENOMIC DNA]</scope>
    <source>
        <strain evidence="2 3">KAI-180</strain>
    </source>
</reference>
<accession>A0A7Y6C682</accession>
<gene>
    <name evidence="2" type="ORF">G6W59_05495</name>
</gene>
<evidence type="ECO:0000313" key="3">
    <source>
        <dbReference type="Proteomes" id="UP000540128"/>
    </source>
</evidence>
<protein>
    <submittedName>
        <fullName evidence="2">Uncharacterized protein</fullName>
    </submittedName>
</protein>
<dbReference type="RefSeq" id="WP_003950411.1">
    <property type="nucleotide sequence ID" value="NZ_JAANNT010000003.1"/>
</dbReference>
<proteinExistence type="predicted"/>
<organism evidence="2 3">
    <name type="scientific">Streptomyces odorifer</name>
    <dbReference type="NCBI Taxonomy" id="53450"/>
    <lineage>
        <taxon>Bacteria</taxon>
        <taxon>Bacillati</taxon>
        <taxon>Actinomycetota</taxon>
        <taxon>Actinomycetes</taxon>
        <taxon>Kitasatosporales</taxon>
        <taxon>Streptomycetaceae</taxon>
        <taxon>Streptomyces</taxon>
        <taxon>Streptomyces albidoflavus group</taxon>
    </lineage>
</organism>
<feature type="region of interest" description="Disordered" evidence="1">
    <location>
        <begin position="34"/>
        <end position="72"/>
    </location>
</feature>
<comment type="caution">
    <text evidence="2">The sequence shown here is derived from an EMBL/GenBank/DDBJ whole genome shotgun (WGS) entry which is preliminary data.</text>
</comment>
<evidence type="ECO:0000313" key="2">
    <source>
        <dbReference type="EMBL" id="NUV27799.1"/>
    </source>
</evidence>
<dbReference type="GeneID" id="97267733"/>
<dbReference type="Proteomes" id="UP000540128">
    <property type="component" value="Unassembled WGS sequence"/>
</dbReference>
<dbReference type="EMBL" id="JAANNT010000003">
    <property type="protein sequence ID" value="NUV27799.1"/>
    <property type="molecule type" value="Genomic_DNA"/>
</dbReference>